<keyword evidence="2" id="KW-1185">Reference proteome</keyword>
<accession>A0AA48KTX9</accession>
<gene>
    <name evidence="1" type="ORF">MACH26_35350</name>
</gene>
<organism evidence="1 2">
    <name type="scientific">Planctobacterium marinum</name>
    <dbReference type="NCBI Taxonomy" id="1631968"/>
    <lineage>
        <taxon>Bacteria</taxon>
        <taxon>Pseudomonadati</taxon>
        <taxon>Pseudomonadota</taxon>
        <taxon>Gammaproteobacteria</taxon>
        <taxon>Alteromonadales</taxon>
        <taxon>Alteromonadaceae</taxon>
        <taxon>Planctobacterium</taxon>
    </lineage>
</organism>
<protein>
    <submittedName>
        <fullName evidence="1">Uncharacterized protein</fullName>
    </submittedName>
</protein>
<reference evidence="1" key="1">
    <citation type="submission" date="2023-01" db="EMBL/GenBank/DDBJ databases">
        <title>Complete genome sequence of Planctobacterium marinum strain Dej080120_11.</title>
        <authorList>
            <person name="Ueki S."/>
            <person name="Maruyama F."/>
        </authorList>
    </citation>
    <scope>NUCLEOTIDE SEQUENCE</scope>
    <source>
        <strain evidence="1">Dej080120_11</strain>
    </source>
</reference>
<evidence type="ECO:0000313" key="1">
    <source>
        <dbReference type="EMBL" id="BDX08014.1"/>
    </source>
</evidence>
<sequence>MVRGGEDFRRVEKSMKRGERVKAQDFMAVATAGGSRDLRAAKTKEVILKTKHGETDGMTMRHRSGSVTELHLAADSSKVTAAKHFSKTTGKVTEVREAHMRGAAQKQLTKVAARKDHRGE</sequence>
<name>A0AA48KTX9_9ALTE</name>
<dbReference type="AlphaFoldDB" id="A0AA48KTX9"/>
<proteinExistence type="predicted"/>
<evidence type="ECO:0000313" key="2">
    <source>
        <dbReference type="Proteomes" id="UP001333710"/>
    </source>
</evidence>
<dbReference type="KEGG" id="pmaw:MACH26_35350"/>
<dbReference type="EMBL" id="AP027272">
    <property type="protein sequence ID" value="BDX08014.1"/>
    <property type="molecule type" value="Genomic_DNA"/>
</dbReference>
<dbReference type="Proteomes" id="UP001333710">
    <property type="component" value="Chromosome"/>
</dbReference>